<feature type="compositionally biased region" description="Basic and acidic residues" evidence="4">
    <location>
        <begin position="24"/>
        <end position="43"/>
    </location>
</feature>
<dbReference type="InterPro" id="IPR051201">
    <property type="entry name" value="Chloro_Bact_Ser_Proteases"/>
</dbReference>
<dbReference type="SUPFAM" id="SSF50494">
    <property type="entry name" value="Trypsin-like serine proteases"/>
    <property type="match status" value="1"/>
</dbReference>
<evidence type="ECO:0000256" key="3">
    <source>
        <dbReference type="ARBA" id="ARBA00022801"/>
    </source>
</evidence>
<dbReference type="PANTHER" id="PTHR43343:SF3">
    <property type="entry name" value="PROTEASE DO-LIKE 8, CHLOROPLASTIC"/>
    <property type="match status" value="1"/>
</dbReference>
<evidence type="ECO:0000256" key="4">
    <source>
        <dbReference type="SAM" id="MobiDB-lite"/>
    </source>
</evidence>
<evidence type="ECO:0000256" key="5">
    <source>
        <dbReference type="SAM" id="Phobius"/>
    </source>
</evidence>
<comment type="caution">
    <text evidence="7">The sequence shown here is derived from an EMBL/GenBank/DDBJ whole genome shotgun (WGS) entry which is preliminary data.</text>
</comment>
<keyword evidence="2" id="KW-0645">Protease</keyword>
<protein>
    <submittedName>
        <fullName evidence="7">Trypsin-like peptidase domain-containing protein</fullName>
    </submittedName>
</protein>
<evidence type="ECO:0000259" key="6">
    <source>
        <dbReference type="SMART" id="SM00228"/>
    </source>
</evidence>
<dbReference type="Proteomes" id="UP000826793">
    <property type="component" value="Unassembled WGS sequence"/>
</dbReference>
<proteinExistence type="inferred from homology"/>
<accession>A0A9D2MWM4</accession>
<evidence type="ECO:0000313" key="8">
    <source>
        <dbReference type="Proteomes" id="UP000826793"/>
    </source>
</evidence>
<dbReference type="InterPro" id="IPR001478">
    <property type="entry name" value="PDZ"/>
</dbReference>
<dbReference type="Gene3D" id="2.30.42.10">
    <property type="match status" value="1"/>
</dbReference>
<keyword evidence="5" id="KW-0472">Membrane</keyword>
<feature type="compositionally biased region" description="Low complexity" evidence="4">
    <location>
        <begin position="70"/>
        <end position="104"/>
    </location>
</feature>
<dbReference type="InterPro" id="IPR001940">
    <property type="entry name" value="Peptidase_S1C"/>
</dbReference>
<evidence type="ECO:0000256" key="2">
    <source>
        <dbReference type="ARBA" id="ARBA00022670"/>
    </source>
</evidence>
<reference evidence="7" key="2">
    <citation type="submission" date="2021-04" db="EMBL/GenBank/DDBJ databases">
        <authorList>
            <person name="Gilroy R."/>
        </authorList>
    </citation>
    <scope>NUCLEOTIDE SEQUENCE</scope>
    <source>
        <strain evidence="7">CHK185-1770</strain>
    </source>
</reference>
<feature type="compositionally biased region" description="Low complexity" evidence="4">
    <location>
        <begin position="10"/>
        <end position="20"/>
    </location>
</feature>
<dbReference type="PANTHER" id="PTHR43343">
    <property type="entry name" value="PEPTIDASE S12"/>
    <property type="match status" value="1"/>
</dbReference>
<comment type="similarity">
    <text evidence="1">Belongs to the peptidase S1C family.</text>
</comment>
<dbReference type="InterPro" id="IPR043504">
    <property type="entry name" value="Peptidase_S1_PA_chymotrypsin"/>
</dbReference>
<dbReference type="InterPro" id="IPR009003">
    <property type="entry name" value="Peptidase_S1_PA"/>
</dbReference>
<feature type="region of interest" description="Disordered" evidence="4">
    <location>
        <begin position="1"/>
        <end position="104"/>
    </location>
</feature>
<evidence type="ECO:0000313" key="7">
    <source>
        <dbReference type="EMBL" id="HJB97670.1"/>
    </source>
</evidence>
<reference evidence="7" key="1">
    <citation type="journal article" date="2021" name="PeerJ">
        <title>Extensive microbial diversity within the chicken gut microbiome revealed by metagenomics and culture.</title>
        <authorList>
            <person name="Gilroy R."/>
            <person name="Ravi A."/>
            <person name="Getino M."/>
            <person name="Pursley I."/>
            <person name="Horton D.L."/>
            <person name="Alikhan N.F."/>
            <person name="Baker D."/>
            <person name="Gharbi K."/>
            <person name="Hall N."/>
            <person name="Watson M."/>
            <person name="Adriaenssens E.M."/>
            <person name="Foster-Nyarko E."/>
            <person name="Jarju S."/>
            <person name="Secka A."/>
            <person name="Antonio M."/>
            <person name="Oren A."/>
            <person name="Chaudhuri R.R."/>
            <person name="La Ragione R."/>
            <person name="Hildebrand F."/>
            <person name="Pallen M.J."/>
        </authorList>
    </citation>
    <scope>NUCLEOTIDE SEQUENCE</scope>
    <source>
        <strain evidence="7">CHK185-1770</strain>
    </source>
</reference>
<dbReference type="EMBL" id="DWXG01000033">
    <property type="protein sequence ID" value="HJB97670.1"/>
    <property type="molecule type" value="Genomic_DNA"/>
</dbReference>
<name>A0A9D2MWM4_9FIRM</name>
<dbReference type="Pfam" id="PF13365">
    <property type="entry name" value="Trypsin_2"/>
    <property type="match status" value="1"/>
</dbReference>
<dbReference type="Pfam" id="PF13180">
    <property type="entry name" value="PDZ_2"/>
    <property type="match status" value="1"/>
</dbReference>
<keyword evidence="3" id="KW-0378">Hydrolase</keyword>
<sequence length="531" mass="56033">MYNPFDHNDPNTNESTPTETNETESTHTEYHYTNESLRSHTEPETAPGAESKPQEPYTAPSYGTTASQSGPYGTQQTGQTPYPTQTGWQYGASQGQQAQQVPPQNQAAYTWNSAAQQGAPYYTPAQPKPKKHRDGKKAKKIGLRVVAAVLCCAVVSFASVGIFAAMIQTGLINVESTGSSETAAFTLYKLEDSSQDSETVVNSSALTRQEAAQKMIPSVVCIQNYQISQQGFIFGYSNGEDSSSGSLAGEGSGIIISEDGYIVTNQHVIDGATNLQVVTSDGLTYEATVVGEDTQTDLAVIKIDATGLTAAEFDSSSDLQVGDEVMAVGNPGGMQLNSTVTFGYVSALNRPVTNSDTGYTVNCIQTDAAINPGNSGGALVDMNGRVVGINSSKIADTNYEGLGFAIPSDTIQPVVSDLMEYGYVKDRPMLGITGGFINQTVAGFYGGISGFYVNEVVSEEATRSGLQRGDIITAIDDTQVTSATTIATYIADMKPGDTVTLTVYRSSSQSNAEVELVLSENTGSSVSSSSN</sequence>
<dbReference type="PRINTS" id="PR00834">
    <property type="entry name" value="PROTEASES2C"/>
</dbReference>
<dbReference type="GO" id="GO:0004252">
    <property type="term" value="F:serine-type endopeptidase activity"/>
    <property type="evidence" value="ECO:0007669"/>
    <property type="project" value="InterPro"/>
</dbReference>
<feature type="domain" description="PDZ" evidence="6">
    <location>
        <begin position="400"/>
        <end position="507"/>
    </location>
</feature>
<dbReference type="SMART" id="SM00228">
    <property type="entry name" value="PDZ"/>
    <property type="match status" value="1"/>
</dbReference>
<dbReference type="AlphaFoldDB" id="A0A9D2MWM4"/>
<gene>
    <name evidence="7" type="ORF">H9710_03730</name>
</gene>
<dbReference type="InterPro" id="IPR036034">
    <property type="entry name" value="PDZ_sf"/>
</dbReference>
<keyword evidence="5" id="KW-1133">Transmembrane helix</keyword>
<keyword evidence="5" id="KW-0812">Transmembrane</keyword>
<dbReference type="GO" id="GO:0006508">
    <property type="term" value="P:proteolysis"/>
    <property type="evidence" value="ECO:0007669"/>
    <property type="project" value="UniProtKB-KW"/>
</dbReference>
<evidence type="ECO:0000256" key="1">
    <source>
        <dbReference type="ARBA" id="ARBA00010541"/>
    </source>
</evidence>
<dbReference type="SUPFAM" id="SSF50156">
    <property type="entry name" value="PDZ domain-like"/>
    <property type="match status" value="1"/>
</dbReference>
<organism evidence="7 8">
    <name type="scientific">Candidatus Acutalibacter pullicola</name>
    <dbReference type="NCBI Taxonomy" id="2838417"/>
    <lineage>
        <taxon>Bacteria</taxon>
        <taxon>Bacillati</taxon>
        <taxon>Bacillota</taxon>
        <taxon>Clostridia</taxon>
        <taxon>Eubacteriales</taxon>
        <taxon>Acutalibacteraceae</taxon>
        <taxon>Acutalibacter</taxon>
    </lineage>
</organism>
<feature type="transmembrane region" description="Helical" evidence="5">
    <location>
        <begin position="141"/>
        <end position="167"/>
    </location>
</feature>
<dbReference type="Gene3D" id="2.40.10.10">
    <property type="entry name" value="Trypsin-like serine proteases"/>
    <property type="match status" value="2"/>
</dbReference>